<proteinExistence type="predicted"/>
<evidence type="ECO:0000259" key="2">
    <source>
        <dbReference type="PROSITE" id="PS51029"/>
    </source>
</evidence>
<organism evidence="3">
    <name type="scientific">Bactrocera latifrons</name>
    <name type="common">Malaysian fruit fly</name>
    <name type="synonym">Chaetodacus latifrons</name>
    <dbReference type="NCBI Taxonomy" id="174628"/>
    <lineage>
        <taxon>Eukaryota</taxon>
        <taxon>Metazoa</taxon>
        <taxon>Ecdysozoa</taxon>
        <taxon>Arthropoda</taxon>
        <taxon>Hexapoda</taxon>
        <taxon>Insecta</taxon>
        <taxon>Pterygota</taxon>
        <taxon>Neoptera</taxon>
        <taxon>Endopterygota</taxon>
        <taxon>Diptera</taxon>
        <taxon>Brachycera</taxon>
        <taxon>Muscomorpha</taxon>
        <taxon>Tephritoidea</taxon>
        <taxon>Tephritidae</taxon>
        <taxon>Bactrocera</taxon>
        <taxon>Bactrocera</taxon>
    </lineage>
</organism>
<name>A0A0K8UBK6_BACLA</name>
<reference evidence="3" key="1">
    <citation type="submission" date="2015-06" db="EMBL/GenBank/DDBJ databases">
        <authorList>
            <person name="Hoefler B.C."/>
            <person name="Straight P.D."/>
        </authorList>
    </citation>
    <scope>NUCLEOTIDE SEQUENCE</scope>
</reference>
<dbReference type="AlphaFoldDB" id="A0A0K8UBK6"/>
<dbReference type="PANTHER" id="PTHR21505:SF8">
    <property type="entry name" value="DPT-YFP REPRESSOR BY OVEREXPRESSION, ISOFORM D-RELATED"/>
    <property type="match status" value="1"/>
</dbReference>
<evidence type="ECO:0000313" key="3">
    <source>
        <dbReference type="EMBL" id="JAI23968.1"/>
    </source>
</evidence>
<dbReference type="PANTHER" id="PTHR21505">
    <property type="entry name" value="MADF DOMAIN-CONTAINING PROTEIN-RELATED"/>
    <property type="match status" value="1"/>
</dbReference>
<protein>
    <recommendedName>
        <fullName evidence="2">MADF domain-containing protein</fullName>
    </recommendedName>
</protein>
<dbReference type="OrthoDB" id="6617753at2759"/>
<dbReference type="InterPro" id="IPR006578">
    <property type="entry name" value="MADF-dom"/>
</dbReference>
<dbReference type="EMBL" id="GDHF01028346">
    <property type="protein sequence ID" value="JAI23968.1"/>
    <property type="molecule type" value="Transcribed_RNA"/>
</dbReference>
<dbReference type="Pfam" id="PF10545">
    <property type="entry name" value="MADF_DNA_bdg"/>
    <property type="match status" value="1"/>
</dbReference>
<evidence type="ECO:0000256" key="1">
    <source>
        <dbReference type="SAM" id="MobiDB-lite"/>
    </source>
</evidence>
<gene>
    <name evidence="3" type="ORF">c0_g1_i4</name>
</gene>
<sequence>MHTSMNEIEIFKFFCPVCRPIILVVNFEVKDCAHITMAIIKNDFWREFIEAFREEKVLWEIKNEFNKNNLKRTESWQRLANKLKEIDKGATIDTVKKRVNGMRSCYRRELCKIKNTEKSGAGGEDIYEPTLWYFHHLDFLRGNEVTTAGISTPEDPEFENTAHSHSKKRKKSDNNSKFLEKAKEHLEQAKKTKAIRDDADVFSESWAVLYRKLSAEQQIYAKRAIDEILVHGQLGNLDLNSVQINVVQRDPRTLTISRVSTPYTSSGSPTDVYPTAITPAPQILTPKSNRIDCSQSVFEESAEYSSIKSPARSFNELSRDSQYQ</sequence>
<dbReference type="PROSITE" id="PS51029">
    <property type="entry name" value="MADF"/>
    <property type="match status" value="1"/>
</dbReference>
<feature type="domain" description="MADF" evidence="2">
    <location>
        <begin position="47"/>
        <end position="145"/>
    </location>
</feature>
<accession>A0A0K8UBK6</accession>
<feature type="region of interest" description="Disordered" evidence="1">
    <location>
        <begin position="150"/>
        <end position="175"/>
    </location>
</feature>
<dbReference type="SMART" id="SM00595">
    <property type="entry name" value="MADF"/>
    <property type="match status" value="1"/>
</dbReference>